<evidence type="ECO:0000256" key="2">
    <source>
        <dbReference type="ARBA" id="ARBA00022670"/>
    </source>
</evidence>
<dbReference type="GO" id="GO:0006508">
    <property type="term" value="P:proteolysis"/>
    <property type="evidence" value="ECO:0007669"/>
    <property type="project" value="UniProtKB-KW"/>
</dbReference>
<gene>
    <name evidence="6" type="ORF">S01H1_20312</name>
</gene>
<keyword evidence="3" id="KW-0378">Hydrolase</keyword>
<dbReference type="SUPFAM" id="SSF54001">
    <property type="entry name" value="Cysteine proteinases"/>
    <property type="match status" value="1"/>
</dbReference>
<keyword evidence="2" id="KW-0645">Protease</keyword>
<dbReference type="EMBL" id="BARS01011094">
    <property type="protein sequence ID" value="GAF99221.1"/>
    <property type="molecule type" value="Genomic_DNA"/>
</dbReference>
<evidence type="ECO:0000313" key="6">
    <source>
        <dbReference type="EMBL" id="GAF99221.1"/>
    </source>
</evidence>
<accession>X0UIU6</accession>
<feature type="domain" description="NlpC/P60" evidence="5">
    <location>
        <begin position="1"/>
        <end position="128"/>
    </location>
</feature>
<evidence type="ECO:0000259" key="5">
    <source>
        <dbReference type="PROSITE" id="PS51935"/>
    </source>
</evidence>
<dbReference type="PROSITE" id="PS51935">
    <property type="entry name" value="NLPC_P60"/>
    <property type="match status" value="1"/>
</dbReference>
<sequence length="130" mass="14923">SGRSTLGIDCAGLLYMAYHRAGIVIPKSDGNSYTVAWWKQTNAEERLYNALIGCGFRALSDDELPDKGDIPLFRLHGDDYPAHHSGIMIDQNNFVHAKCGWRARDKRVGFDQLHPSYFERLAWMLRYKEF</sequence>
<organism evidence="6">
    <name type="scientific">marine sediment metagenome</name>
    <dbReference type="NCBI Taxonomy" id="412755"/>
    <lineage>
        <taxon>unclassified sequences</taxon>
        <taxon>metagenomes</taxon>
        <taxon>ecological metagenomes</taxon>
    </lineage>
</organism>
<dbReference type="InterPro" id="IPR000064">
    <property type="entry name" value="NLP_P60_dom"/>
</dbReference>
<dbReference type="Gene3D" id="3.90.1720.10">
    <property type="entry name" value="endopeptidase domain like (from Nostoc punctiforme)"/>
    <property type="match status" value="1"/>
</dbReference>
<name>X0UIU6_9ZZZZ</name>
<evidence type="ECO:0000256" key="1">
    <source>
        <dbReference type="ARBA" id="ARBA00007074"/>
    </source>
</evidence>
<comment type="similarity">
    <text evidence="1">Belongs to the peptidase C40 family.</text>
</comment>
<reference evidence="6" key="1">
    <citation type="journal article" date="2014" name="Front. Microbiol.">
        <title>High frequency of phylogenetically diverse reductive dehalogenase-homologous genes in deep subseafloor sedimentary metagenomes.</title>
        <authorList>
            <person name="Kawai M."/>
            <person name="Futagami T."/>
            <person name="Toyoda A."/>
            <person name="Takaki Y."/>
            <person name="Nishi S."/>
            <person name="Hori S."/>
            <person name="Arai W."/>
            <person name="Tsubouchi T."/>
            <person name="Morono Y."/>
            <person name="Uchiyama I."/>
            <person name="Ito T."/>
            <person name="Fujiyama A."/>
            <person name="Inagaki F."/>
            <person name="Takami H."/>
        </authorList>
    </citation>
    <scope>NUCLEOTIDE SEQUENCE</scope>
    <source>
        <strain evidence="6">Expedition CK06-06</strain>
    </source>
</reference>
<keyword evidence="4" id="KW-0788">Thiol protease</keyword>
<dbReference type="Pfam" id="PF00877">
    <property type="entry name" value="NLPC_P60"/>
    <property type="match status" value="1"/>
</dbReference>
<feature type="non-terminal residue" evidence="6">
    <location>
        <position position="1"/>
    </location>
</feature>
<comment type="caution">
    <text evidence="6">The sequence shown here is derived from an EMBL/GenBank/DDBJ whole genome shotgun (WGS) entry which is preliminary data.</text>
</comment>
<dbReference type="GO" id="GO:0008234">
    <property type="term" value="F:cysteine-type peptidase activity"/>
    <property type="evidence" value="ECO:0007669"/>
    <property type="project" value="UniProtKB-KW"/>
</dbReference>
<evidence type="ECO:0000256" key="4">
    <source>
        <dbReference type="ARBA" id="ARBA00022807"/>
    </source>
</evidence>
<protein>
    <recommendedName>
        <fullName evidence="5">NlpC/P60 domain-containing protein</fullName>
    </recommendedName>
</protein>
<evidence type="ECO:0000256" key="3">
    <source>
        <dbReference type="ARBA" id="ARBA00022801"/>
    </source>
</evidence>
<dbReference type="AlphaFoldDB" id="X0UIU6"/>
<dbReference type="InterPro" id="IPR038765">
    <property type="entry name" value="Papain-like_cys_pep_sf"/>
</dbReference>
<proteinExistence type="inferred from homology"/>